<comment type="function">
    <text evidence="6">May nick specific sequences that contain T:G mispairs resulting from m5C-deamination.</text>
</comment>
<reference evidence="8" key="1">
    <citation type="journal article" date="2019" name="Int. J. Syst. Evol. Microbiol.">
        <title>The Global Catalogue of Microorganisms (GCM) 10K type strain sequencing project: providing services to taxonomists for standard genome sequencing and annotation.</title>
        <authorList>
            <consortium name="The Broad Institute Genomics Platform"/>
            <consortium name="The Broad Institute Genome Sequencing Center for Infectious Disease"/>
            <person name="Wu L."/>
            <person name="Ma J."/>
        </authorList>
    </citation>
    <scope>NUCLEOTIDE SEQUENCE [LARGE SCALE GENOMIC DNA]</scope>
    <source>
        <strain evidence="8">KACC 11904</strain>
    </source>
</reference>
<evidence type="ECO:0000256" key="6">
    <source>
        <dbReference type="PIRNR" id="PIRNR018267"/>
    </source>
</evidence>
<dbReference type="EC" id="3.1.-.-" evidence="6"/>
<dbReference type="InterPro" id="IPR011335">
    <property type="entry name" value="Restrct_endonuc-II-like"/>
</dbReference>
<proteinExistence type="inferred from homology"/>
<comment type="caution">
    <text evidence="7">The sequence shown here is derived from an EMBL/GenBank/DDBJ whole genome shotgun (WGS) entry which is preliminary data.</text>
</comment>
<evidence type="ECO:0000256" key="4">
    <source>
        <dbReference type="ARBA" id="ARBA00022801"/>
    </source>
</evidence>
<dbReference type="RefSeq" id="WP_270877694.1">
    <property type="nucleotide sequence ID" value="NZ_JAQFVF010000005.1"/>
</dbReference>
<evidence type="ECO:0000256" key="5">
    <source>
        <dbReference type="ARBA" id="ARBA00023204"/>
    </source>
</evidence>
<dbReference type="NCBIfam" id="TIGR00632">
    <property type="entry name" value="vsr"/>
    <property type="match status" value="1"/>
</dbReference>
<keyword evidence="3 6" id="KW-0227">DNA damage</keyword>
<comment type="similarity">
    <text evidence="6">Belongs to the vsr family.</text>
</comment>
<evidence type="ECO:0000313" key="7">
    <source>
        <dbReference type="EMBL" id="MFC5452188.1"/>
    </source>
</evidence>
<dbReference type="Pfam" id="PF03852">
    <property type="entry name" value="Vsr"/>
    <property type="match status" value="1"/>
</dbReference>
<dbReference type="Proteomes" id="UP001596044">
    <property type="component" value="Unassembled WGS sequence"/>
</dbReference>
<evidence type="ECO:0000256" key="1">
    <source>
        <dbReference type="ARBA" id="ARBA00022722"/>
    </source>
</evidence>
<keyword evidence="1 6" id="KW-0540">Nuclease</keyword>
<dbReference type="Gene3D" id="3.40.960.10">
    <property type="entry name" value="VSR Endonuclease"/>
    <property type="match status" value="1"/>
</dbReference>
<dbReference type="EMBL" id="JBHSMJ010000042">
    <property type="protein sequence ID" value="MFC5452188.1"/>
    <property type="molecule type" value="Genomic_DNA"/>
</dbReference>
<keyword evidence="2 6" id="KW-0255">Endonuclease</keyword>
<keyword evidence="8" id="KW-1185">Reference proteome</keyword>
<dbReference type="SUPFAM" id="SSF52980">
    <property type="entry name" value="Restriction endonuclease-like"/>
    <property type="match status" value="1"/>
</dbReference>
<name>A0ABW0KFG5_9BACL</name>
<dbReference type="GO" id="GO:0004519">
    <property type="term" value="F:endonuclease activity"/>
    <property type="evidence" value="ECO:0007669"/>
    <property type="project" value="UniProtKB-KW"/>
</dbReference>
<protein>
    <recommendedName>
        <fullName evidence="6">Very short patch repair endonuclease</fullName>
        <ecNumber evidence="6">3.1.-.-</ecNumber>
    </recommendedName>
</protein>
<organism evidence="7 8">
    <name type="scientific">Paenibacillus aestuarii</name>
    <dbReference type="NCBI Taxonomy" id="516965"/>
    <lineage>
        <taxon>Bacteria</taxon>
        <taxon>Bacillati</taxon>
        <taxon>Bacillota</taxon>
        <taxon>Bacilli</taxon>
        <taxon>Bacillales</taxon>
        <taxon>Paenibacillaceae</taxon>
        <taxon>Paenibacillus</taxon>
    </lineage>
</organism>
<dbReference type="InterPro" id="IPR004603">
    <property type="entry name" value="DNA_mismatch_endonuc_vsr"/>
</dbReference>
<accession>A0ABW0KFG5</accession>
<evidence type="ECO:0000256" key="2">
    <source>
        <dbReference type="ARBA" id="ARBA00022759"/>
    </source>
</evidence>
<dbReference type="CDD" id="cd00221">
    <property type="entry name" value="Vsr"/>
    <property type="match status" value="1"/>
</dbReference>
<keyword evidence="4 6" id="KW-0378">Hydrolase</keyword>
<sequence length="141" mass="17040">MTDVLTKEQRKKNMSAIRSTHTKLEDKVTNELWKRGLRFRKNVKDLKGKPDIAIKKYKTVIFIDSCFWHGCELHGHIPKSNIEFWESKIHRNKARDLETTLYYTNKDWHVLRIWEHEINADINSTIERIIEFVYLAQRMIR</sequence>
<keyword evidence="5 6" id="KW-0234">DNA repair</keyword>
<gene>
    <name evidence="7" type="ORF">ACFPOG_28675</name>
</gene>
<dbReference type="PIRSF" id="PIRSF018267">
    <property type="entry name" value="VSR_endonuc"/>
    <property type="match status" value="1"/>
</dbReference>
<evidence type="ECO:0000256" key="3">
    <source>
        <dbReference type="ARBA" id="ARBA00022763"/>
    </source>
</evidence>
<evidence type="ECO:0000313" key="8">
    <source>
        <dbReference type="Proteomes" id="UP001596044"/>
    </source>
</evidence>